<reference evidence="3" key="1">
    <citation type="submission" date="2021-08" db="EMBL/GenBank/DDBJ databases">
        <authorList>
            <person name="Papudeshi B."/>
            <person name="Bashey-Visser F."/>
        </authorList>
    </citation>
    <scope>NUCLEOTIDE SEQUENCE</scope>
    <source>
        <strain evidence="3">MC_266_E_2016</strain>
    </source>
</reference>
<organism evidence="3 4">
    <name type="scientific">Xenorhabdus bovienii</name>
    <name type="common">Xenorhabdus nematophila subsp. bovienii</name>
    <dbReference type="NCBI Taxonomy" id="40576"/>
    <lineage>
        <taxon>Bacteria</taxon>
        <taxon>Pseudomonadati</taxon>
        <taxon>Pseudomonadota</taxon>
        <taxon>Gammaproteobacteria</taxon>
        <taxon>Enterobacterales</taxon>
        <taxon>Morganellaceae</taxon>
        <taxon>Xenorhabdus</taxon>
    </lineage>
</organism>
<dbReference type="PANTHER" id="PTHR24321">
    <property type="entry name" value="DEHYDROGENASES, SHORT CHAIN"/>
    <property type="match status" value="1"/>
</dbReference>
<gene>
    <name evidence="3" type="ORF">KKJ01_06490</name>
</gene>
<dbReference type="InterPro" id="IPR036291">
    <property type="entry name" value="NAD(P)-bd_dom_sf"/>
</dbReference>
<sequence>MNNKKSALVVGGSTGVGRGVAEQLYELGYSVHIISRSEPKSDSYNFNWHQCDLRDIEGSQNILKEVYNNTFSFACFSAAFYGPKRCNFLEINWKLWREQSAIMIDGLWLTLSSILPYLIKNNGIFLGISSEVAFNFGPNRAGYTACKSAALGLLGSISAETPVQNTLITQALPEGMVDSPGIRARRDKNFDYSLYMQPDDCKHFIKELVTKRNPKLHGNTVMVKKNGDWSLVNSGLFPHPNLKGRFYESVWISKLVLTWRSIQCHRIMPRKFNPITAN</sequence>
<dbReference type="PANTHER" id="PTHR24321:SF8">
    <property type="entry name" value="ESTRADIOL 17-BETA-DEHYDROGENASE 8-RELATED"/>
    <property type="match status" value="1"/>
</dbReference>
<protein>
    <submittedName>
        <fullName evidence="3">SDR family oxidoreductase</fullName>
    </submittedName>
</protein>
<dbReference type="RefSeq" id="WP_274712067.1">
    <property type="nucleotide sequence ID" value="NZ_JAILSO010000016.1"/>
</dbReference>
<dbReference type="Gene3D" id="3.40.50.720">
    <property type="entry name" value="NAD(P)-binding Rossmann-like Domain"/>
    <property type="match status" value="1"/>
</dbReference>
<dbReference type="AlphaFoldDB" id="A0AAJ1J9K7"/>
<dbReference type="Proteomes" id="UP001222434">
    <property type="component" value="Unassembled WGS sequence"/>
</dbReference>
<evidence type="ECO:0000313" key="4">
    <source>
        <dbReference type="Proteomes" id="UP001222434"/>
    </source>
</evidence>
<evidence type="ECO:0000256" key="2">
    <source>
        <dbReference type="ARBA" id="ARBA00023002"/>
    </source>
</evidence>
<keyword evidence="2" id="KW-0560">Oxidoreductase</keyword>
<dbReference type="SUPFAM" id="SSF51735">
    <property type="entry name" value="NAD(P)-binding Rossmann-fold domains"/>
    <property type="match status" value="1"/>
</dbReference>
<dbReference type="InterPro" id="IPR002347">
    <property type="entry name" value="SDR_fam"/>
</dbReference>
<dbReference type="GO" id="GO:0016491">
    <property type="term" value="F:oxidoreductase activity"/>
    <property type="evidence" value="ECO:0007669"/>
    <property type="project" value="UniProtKB-KW"/>
</dbReference>
<reference evidence="3" key="2">
    <citation type="journal article" date="2022" name="J. Evol. Biol.">
        <title>Pre- and post-association barriers to host switching in sympatric mutualists.</title>
        <authorList>
            <person name="Dinges Z.M."/>
            <person name="Phillips R.K."/>
            <person name="Lively C.M."/>
            <person name="Bashey F."/>
        </authorList>
    </citation>
    <scope>NUCLEOTIDE SEQUENCE</scope>
    <source>
        <strain evidence="3">MC_266_E_2016</strain>
    </source>
</reference>
<dbReference type="EMBL" id="JAILSO010000016">
    <property type="protein sequence ID" value="MDE1477898.1"/>
    <property type="molecule type" value="Genomic_DNA"/>
</dbReference>
<dbReference type="CDD" id="cd05233">
    <property type="entry name" value="SDR_c"/>
    <property type="match status" value="1"/>
</dbReference>
<dbReference type="Pfam" id="PF00106">
    <property type="entry name" value="adh_short"/>
    <property type="match status" value="1"/>
</dbReference>
<evidence type="ECO:0000256" key="1">
    <source>
        <dbReference type="ARBA" id="ARBA00006484"/>
    </source>
</evidence>
<evidence type="ECO:0000313" key="3">
    <source>
        <dbReference type="EMBL" id="MDE1477898.1"/>
    </source>
</evidence>
<accession>A0AAJ1J9K7</accession>
<name>A0AAJ1J9K7_XENBV</name>
<dbReference type="PRINTS" id="PR00081">
    <property type="entry name" value="GDHRDH"/>
</dbReference>
<proteinExistence type="inferred from homology"/>
<comment type="similarity">
    <text evidence="1">Belongs to the short-chain dehydrogenases/reductases (SDR) family.</text>
</comment>
<comment type="caution">
    <text evidence="3">The sequence shown here is derived from an EMBL/GenBank/DDBJ whole genome shotgun (WGS) entry which is preliminary data.</text>
</comment>